<keyword evidence="1" id="KW-1133">Transmembrane helix</keyword>
<accession>A0A482WWV7</accession>
<dbReference type="InParanoid" id="A0A482WWV7"/>
<gene>
    <name evidence="2" type="ORF">LSTR_LSTR017392</name>
</gene>
<organism evidence="2 3">
    <name type="scientific">Laodelphax striatellus</name>
    <name type="common">Small brown planthopper</name>
    <name type="synonym">Delphax striatella</name>
    <dbReference type="NCBI Taxonomy" id="195883"/>
    <lineage>
        <taxon>Eukaryota</taxon>
        <taxon>Metazoa</taxon>
        <taxon>Ecdysozoa</taxon>
        <taxon>Arthropoda</taxon>
        <taxon>Hexapoda</taxon>
        <taxon>Insecta</taxon>
        <taxon>Pterygota</taxon>
        <taxon>Neoptera</taxon>
        <taxon>Paraneoptera</taxon>
        <taxon>Hemiptera</taxon>
        <taxon>Auchenorrhyncha</taxon>
        <taxon>Fulgoroidea</taxon>
        <taxon>Delphacidae</taxon>
        <taxon>Criomorphinae</taxon>
        <taxon>Laodelphax</taxon>
    </lineage>
</organism>
<evidence type="ECO:0000313" key="2">
    <source>
        <dbReference type="EMBL" id="RZF37985.1"/>
    </source>
</evidence>
<sequence>MFVFVTEPQTILLPDSIVSRSAAAEPSDKCFVTFVSKMFLEILCTVLLLLLALIVHFHEWPSLRTMRIMRTLPGPPETFFFGHSPTLAKIKFEGELNQR</sequence>
<comment type="caution">
    <text evidence="2">The sequence shown here is derived from an EMBL/GenBank/DDBJ whole genome shotgun (WGS) entry which is preliminary data.</text>
</comment>
<dbReference type="AlphaFoldDB" id="A0A482WWV7"/>
<feature type="transmembrane region" description="Helical" evidence="1">
    <location>
        <begin position="38"/>
        <end position="57"/>
    </location>
</feature>
<keyword evidence="1" id="KW-0472">Membrane</keyword>
<proteinExistence type="predicted"/>
<dbReference type="EMBL" id="QKKF02022835">
    <property type="protein sequence ID" value="RZF37985.1"/>
    <property type="molecule type" value="Genomic_DNA"/>
</dbReference>
<dbReference type="Proteomes" id="UP000291343">
    <property type="component" value="Unassembled WGS sequence"/>
</dbReference>
<keyword evidence="3" id="KW-1185">Reference proteome</keyword>
<reference evidence="2 3" key="1">
    <citation type="journal article" date="2017" name="Gigascience">
        <title>Genome sequence of the small brown planthopper, Laodelphax striatellus.</title>
        <authorList>
            <person name="Zhu J."/>
            <person name="Jiang F."/>
            <person name="Wang X."/>
            <person name="Yang P."/>
            <person name="Bao Y."/>
            <person name="Zhao W."/>
            <person name="Wang W."/>
            <person name="Lu H."/>
            <person name="Wang Q."/>
            <person name="Cui N."/>
            <person name="Li J."/>
            <person name="Chen X."/>
            <person name="Luo L."/>
            <person name="Yu J."/>
            <person name="Kang L."/>
            <person name="Cui F."/>
        </authorList>
    </citation>
    <scope>NUCLEOTIDE SEQUENCE [LARGE SCALE GENOMIC DNA]</scope>
    <source>
        <strain evidence="2">Lst14</strain>
    </source>
</reference>
<keyword evidence="1" id="KW-0812">Transmembrane</keyword>
<name>A0A482WWV7_LAOST</name>
<protein>
    <submittedName>
        <fullName evidence="2">Uncharacterized protein</fullName>
    </submittedName>
</protein>
<evidence type="ECO:0000313" key="3">
    <source>
        <dbReference type="Proteomes" id="UP000291343"/>
    </source>
</evidence>
<evidence type="ECO:0000256" key="1">
    <source>
        <dbReference type="SAM" id="Phobius"/>
    </source>
</evidence>